<sequence length="461" mass="51284">MYFAISLYWLELPIIRFTFLALLFQPLLVLSKGGGGARSGSGKSSPGSSFSGSSSPNRGSSNTWVFWYNGGTCGSYCILTFSIVAFIILAIILFVIWRCVIKRKYYKNNVKSYESIDLESTMPASNNIRSRTEMQYPPLPGTAPIIIAPPPAYTSISPASEKSHSHGLRHEASHKAYKAANQFTRENPPHEILPPQEHVEYILSSGLKAWEMIIPKERAIPSNIVNVSNKGRVVTFHGKNDVMVQANYPHFRPQYDDNSSAQPSPTSINSTAELMISSRLEKNYHKSSLLNDGYRLNLDNTAEPWFYYFEVTILSHPNVKDTTIAVGLTTKPYPNFRLPGWNDHSVGYHSDDGNKFHNDGFGGRSYAETWGEIGDTIGCGYYPDTGIVFFTKNGKYQSIAFSGLKHIWFPTVGADGECKVEVNFGDGEREFRYKEARGASVAGPISMKSNDELSEKTIVVS</sequence>
<dbReference type="InterPro" id="IPR013320">
    <property type="entry name" value="ConA-like_dom_sf"/>
</dbReference>
<dbReference type="InterPro" id="IPR043136">
    <property type="entry name" value="B30.2/SPRY_sf"/>
</dbReference>
<feature type="region of interest" description="Disordered" evidence="1">
    <location>
        <begin position="37"/>
        <end position="59"/>
    </location>
</feature>
<dbReference type="OrthoDB" id="258495at2759"/>
<evidence type="ECO:0000256" key="1">
    <source>
        <dbReference type="SAM" id="MobiDB-lite"/>
    </source>
</evidence>
<dbReference type="SUPFAM" id="SSF49899">
    <property type="entry name" value="Concanavalin A-like lectins/glucanases"/>
    <property type="match status" value="1"/>
</dbReference>
<dbReference type="PANTHER" id="PTHR12864">
    <property type="entry name" value="RAN BINDING PROTEIN 9-RELATED"/>
    <property type="match status" value="1"/>
</dbReference>
<keyword evidence="2" id="KW-1133">Transmembrane helix</keyword>
<dbReference type="SMART" id="SM00449">
    <property type="entry name" value="SPRY"/>
    <property type="match status" value="1"/>
</dbReference>
<keyword evidence="5" id="KW-1185">Reference proteome</keyword>
<dbReference type="Proteomes" id="UP000789405">
    <property type="component" value="Unassembled WGS sequence"/>
</dbReference>
<evidence type="ECO:0000259" key="3">
    <source>
        <dbReference type="PROSITE" id="PS50188"/>
    </source>
</evidence>
<dbReference type="InterPro" id="IPR050618">
    <property type="entry name" value="Ubq-SigPath_Reg"/>
</dbReference>
<keyword evidence="2" id="KW-0472">Membrane</keyword>
<dbReference type="Pfam" id="PF00622">
    <property type="entry name" value="SPRY"/>
    <property type="match status" value="1"/>
</dbReference>
<accession>A0A9N9CQ82</accession>
<dbReference type="AlphaFoldDB" id="A0A9N9CQ82"/>
<keyword evidence="2" id="KW-0812">Transmembrane</keyword>
<dbReference type="EMBL" id="CAJVPY010004168">
    <property type="protein sequence ID" value="CAG8611963.1"/>
    <property type="molecule type" value="Genomic_DNA"/>
</dbReference>
<protein>
    <submittedName>
        <fullName evidence="4">13401_t:CDS:1</fullName>
    </submittedName>
</protein>
<evidence type="ECO:0000256" key="2">
    <source>
        <dbReference type="SAM" id="Phobius"/>
    </source>
</evidence>
<evidence type="ECO:0000313" key="4">
    <source>
        <dbReference type="EMBL" id="CAG8611963.1"/>
    </source>
</evidence>
<gene>
    <name evidence="4" type="ORF">DERYTH_LOCUS8185</name>
</gene>
<feature type="domain" description="B30.2/SPRY" evidence="3">
    <location>
        <begin position="233"/>
        <end position="429"/>
    </location>
</feature>
<organism evidence="4 5">
    <name type="scientific">Dentiscutata erythropus</name>
    <dbReference type="NCBI Taxonomy" id="1348616"/>
    <lineage>
        <taxon>Eukaryota</taxon>
        <taxon>Fungi</taxon>
        <taxon>Fungi incertae sedis</taxon>
        <taxon>Mucoromycota</taxon>
        <taxon>Glomeromycotina</taxon>
        <taxon>Glomeromycetes</taxon>
        <taxon>Diversisporales</taxon>
        <taxon>Gigasporaceae</taxon>
        <taxon>Dentiscutata</taxon>
    </lineage>
</organism>
<proteinExistence type="predicted"/>
<feature type="compositionally biased region" description="Low complexity" evidence="1">
    <location>
        <begin position="40"/>
        <end position="59"/>
    </location>
</feature>
<dbReference type="InterPro" id="IPR001870">
    <property type="entry name" value="B30.2/SPRY"/>
</dbReference>
<dbReference type="InterPro" id="IPR003877">
    <property type="entry name" value="SPRY_dom"/>
</dbReference>
<dbReference type="Gene3D" id="2.60.120.920">
    <property type="match status" value="1"/>
</dbReference>
<dbReference type="PROSITE" id="PS50188">
    <property type="entry name" value="B302_SPRY"/>
    <property type="match status" value="1"/>
</dbReference>
<name>A0A9N9CQ82_9GLOM</name>
<evidence type="ECO:0000313" key="5">
    <source>
        <dbReference type="Proteomes" id="UP000789405"/>
    </source>
</evidence>
<reference evidence="4" key="1">
    <citation type="submission" date="2021-06" db="EMBL/GenBank/DDBJ databases">
        <authorList>
            <person name="Kallberg Y."/>
            <person name="Tangrot J."/>
            <person name="Rosling A."/>
        </authorList>
    </citation>
    <scope>NUCLEOTIDE SEQUENCE</scope>
    <source>
        <strain evidence="4">MA453B</strain>
    </source>
</reference>
<comment type="caution">
    <text evidence="4">The sequence shown here is derived from an EMBL/GenBank/DDBJ whole genome shotgun (WGS) entry which is preliminary data.</text>
</comment>
<feature type="transmembrane region" description="Helical" evidence="2">
    <location>
        <begin position="66"/>
        <end position="97"/>
    </location>
</feature>